<evidence type="ECO:0000313" key="3">
    <source>
        <dbReference type="Proteomes" id="UP001190700"/>
    </source>
</evidence>
<protein>
    <submittedName>
        <fullName evidence="2">Uncharacterized protein</fullName>
    </submittedName>
</protein>
<organism evidence="2 3">
    <name type="scientific">Cymbomonas tetramitiformis</name>
    <dbReference type="NCBI Taxonomy" id="36881"/>
    <lineage>
        <taxon>Eukaryota</taxon>
        <taxon>Viridiplantae</taxon>
        <taxon>Chlorophyta</taxon>
        <taxon>Pyramimonadophyceae</taxon>
        <taxon>Pyramimonadales</taxon>
        <taxon>Pyramimonadaceae</taxon>
        <taxon>Cymbomonas</taxon>
    </lineage>
</organism>
<dbReference type="AlphaFoldDB" id="A0AAE0KXF5"/>
<accession>A0AAE0KXF5</accession>
<dbReference type="Proteomes" id="UP001190700">
    <property type="component" value="Unassembled WGS sequence"/>
</dbReference>
<sequence>MKKKGMHVAYYQKQLIWVPISYKSPLIQQFSVQQASGLAGPSATSGSLDDTISAMVKKRNRQDCRDEDNDADDEDDDVAPRRK</sequence>
<gene>
    <name evidence="2" type="ORF">CYMTET_27180</name>
</gene>
<reference evidence="2 3" key="1">
    <citation type="journal article" date="2015" name="Genome Biol. Evol.">
        <title>Comparative Genomics of a Bacterivorous Green Alga Reveals Evolutionary Causalities and Consequences of Phago-Mixotrophic Mode of Nutrition.</title>
        <authorList>
            <person name="Burns J.A."/>
            <person name="Paasch A."/>
            <person name="Narechania A."/>
            <person name="Kim E."/>
        </authorList>
    </citation>
    <scope>NUCLEOTIDE SEQUENCE [LARGE SCALE GENOMIC DNA]</scope>
    <source>
        <strain evidence="2 3">PLY_AMNH</strain>
    </source>
</reference>
<feature type="compositionally biased region" description="Acidic residues" evidence="1">
    <location>
        <begin position="65"/>
        <end position="77"/>
    </location>
</feature>
<proteinExistence type="predicted"/>
<feature type="region of interest" description="Disordered" evidence="1">
    <location>
        <begin position="58"/>
        <end position="83"/>
    </location>
</feature>
<evidence type="ECO:0000313" key="2">
    <source>
        <dbReference type="EMBL" id="KAK3264049.1"/>
    </source>
</evidence>
<dbReference type="EMBL" id="LGRX02014825">
    <property type="protein sequence ID" value="KAK3264049.1"/>
    <property type="molecule type" value="Genomic_DNA"/>
</dbReference>
<keyword evidence="3" id="KW-1185">Reference proteome</keyword>
<name>A0AAE0KXF5_9CHLO</name>
<evidence type="ECO:0000256" key="1">
    <source>
        <dbReference type="SAM" id="MobiDB-lite"/>
    </source>
</evidence>
<comment type="caution">
    <text evidence="2">The sequence shown here is derived from an EMBL/GenBank/DDBJ whole genome shotgun (WGS) entry which is preliminary data.</text>
</comment>